<dbReference type="InterPro" id="IPR019885">
    <property type="entry name" value="Tscrpt_reg_HTH_AsnC-type_CS"/>
</dbReference>
<name>A0A7W9CVE9_9HYPH</name>
<dbReference type="GO" id="GO:0005829">
    <property type="term" value="C:cytosol"/>
    <property type="evidence" value="ECO:0007669"/>
    <property type="project" value="TreeGrafter"/>
</dbReference>
<evidence type="ECO:0000256" key="1">
    <source>
        <dbReference type="ARBA" id="ARBA00023015"/>
    </source>
</evidence>
<dbReference type="SMART" id="SM00344">
    <property type="entry name" value="HTH_ASNC"/>
    <property type="match status" value="1"/>
</dbReference>
<dbReference type="InterPro" id="IPR036390">
    <property type="entry name" value="WH_DNA-bd_sf"/>
</dbReference>
<accession>A0A7W9CVE9</accession>
<dbReference type="PROSITE" id="PS50956">
    <property type="entry name" value="HTH_ASNC_2"/>
    <property type="match status" value="1"/>
</dbReference>
<keyword evidence="6" id="KW-1185">Reference proteome</keyword>
<protein>
    <submittedName>
        <fullName evidence="5">Lrp/AsnC family leucine-responsive transcriptional regulator</fullName>
    </submittedName>
</protein>
<dbReference type="GO" id="GO:0043565">
    <property type="term" value="F:sequence-specific DNA binding"/>
    <property type="evidence" value="ECO:0007669"/>
    <property type="project" value="InterPro"/>
</dbReference>
<dbReference type="PROSITE" id="PS00519">
    <property type="entry name" value="HTH_ASNC_1"/>
    <property type="match status" value="1"/>
</dbReference>
<evidence type="ECO:0000259" key="4">
    <source>
        <dbReference type="PROSITE" id="PS50956"/>
    </source>
</evidence>
<dbReference type="Pfam" id="PF13412">
    <property type="entry name" value="HTH_24"/>
    <property type="match status" value="1"/>
</dbReference>
<comment type="caution">
    <text evidence="5">The sequence shown here is derived from an EMBL/GenBank/DDBJ whole genome shotgun (WGS) entry which is preliminary data.</text>
</comment>
<dbReference type="InterPro" id="IPR036388">
    <property type="entry name" value="WH-like_DNA-bd_sf"/>
</dbReference>
<dbReference type="GO" id="GO:0006355">
    <property type="term" value="P:regulation of DNA-templated transcription"/>
    <property type="evidence" value="ECO:0007669"/>
    <property type="project" value="UniProtKB-ARBA"/>
</dbReference>
<dbReference type="SUPFAM" id="SSF46785">
    <property type="entry name" value="Winged helix' DNA-binding domain"/>
    <property type="match status" value="1"/>
</dbReference>
<dbReference type="Gene3D" id="3.30.70.920">
    <property type="match status" value="1"/>
</dbReference>
<dbReference type="FunFam" id="1.10.10.10:FF:000186">
    <property type="entry name" value="AsnC family transcriptional regulator"/>
    <property type="match status" value="1"/>
</dbReference>
<dbReference type="CDD" id="cd00090">
    <property type="entry name" value="HTH_ARSR"/>
    <property type="match status" value="1"/>
</dbReference>
<evidence type="ECO:0000256" key="2">
    <source>
        <dbReference type="ARBA" id="ARBA00023125"/>
    </source>
</evidence>
<keyword evidence="3" id="KW-0804">Transcription</keyword>
<sequence length="158" mass="17366">MARIELDPIDLRILRALQRDARIANVDLAEEVGLSASPCLRRVRRLEEAGVIAGYRAVIDRAALGLSLTVFVAIKVGKHNRENAVGLQEALAALPEVVACHMLSGEADFQAEVVVDDLAAYERFLTDKLLVLPMVEDIRSNFAIRTVKSDSPLPVRRP</sequence>
<dbReference type="Gene3D" id="1.10.10.10">
    <property type="entry name" value="Winged helix-like DNA-binding domain superfamily/Winged helix DNA-binding domain"/>
    <property type="match status" value="1"/>
</dbReference>
<dbReference type="EMBL" id="JACHOO010000003">
    <property type="protein sequence ID" value="MBB5752615.1"/>
    <property type="molecule type" value="Genomic_DNA"/>
</dbReference>
<dbReference type="InterPro" id="IPR019888">
    <property type="entry name" value="Tscrpt_reg_AsnC-like"/>
</dbReference>
<evidence type="ECO:0000256" key="3">
    <source>
        <dbReference type="ARBA" id="ARBA00023163"/>
    </source>
</evidence>
<gene>
    <name evidence="5" type="ORF">GGQ63_001669</name>
</gene>
<dbReference type="AlphaFoldDB" id="A0A7W9CVE9"/>
<dbReference type="RefSeq" id="WP_183854576.1">
    <property type="nucleotide sequence ID" value="NZ_JACHOO010000003.1"/>
</dbReference>
<dbReference type="InterPro" id="IPR000485">
    <property type="entry name" value="AsnC-type_HTH_dom"/>
</dbReference>
<keyword evidence="2" id="KW-0238">DNA-binding</keyword>
<evidence type="ECO:0000313" key="5">
    <source>
        <dbReference type="EMBL" id="MBB5752615.1"/>
    </source>
</evidence>
<dbReference type="InterPro" id="IPR011991">
    <property type="entry name" value="ArsR-like_HTH"/>
</dbReference>
<proteinExistence type="predicted"/>
<evidence type="ECO:0000313" key="6">
    <source>
        <dbReference type="Proteomes" id="UP000523821"/>
    </source>
</evidence>
<dbReference type="Proteomes" id="UP000523821">
    <property type="component" value="Unassembled WGS sequence"/>
</dbReference>
<dbReference type="Pfam" id="PF01037">
    <property type="entry name" value="AsnC_trans_reg"/>
    <property type="match status" value="1"/>
</dbReference>
<keyword evidence="1" id="KW-0805">Transcription regulation</keyword>
<feature type="domain" description="HTH asnC-type" evidence="4">
    <location>
        <begin position="6"/>
        <end position="67"/>
    </location>
</feature>
<dbReference type="PANTHER" id="PTHR30154">
    <property type="entry name" value="LEUCINE-RESPONSIVE REGULATORY PROTEIN"/>
    <property type="match status" value="1"/>
</dbReference>
<dbReference type="GO" id="GO:0043200">
    <property type="term" value="P:response to amino acid"/>
    <property type="evidence" value="ECO:0007669"/>
    <property type="project" value="TreeGrafter"/>
</dbReference>
<dbReference type="PANTHER" id="PTHR30154:SF34">
    <property type="entry name" value="TRANSCRIPTIONAL REGULATOR AZLB"/>
    <property type="match status" value="1"/>
</dbReference>
<reference evidence="5 6" key="1">
    <citation type="submission" date="2020-08" db="EMBL/GenBank/DDBJ databases">
        <title>Genomic Encyclopedia of Type Strains, Phase IV (KMG-IV): sequencing the most valuable type-strain genomes for metagenomic binning, comparative biology and taxonomic classification.</title>
        <authorList>
            <person name="Goeker M."/>
        </authorList>
    </citation>
    <scope>NUCLEOTIDE SEQUENCE [LARGE SCALE GENOMIC DNA]</scope>
    <source>
        <strain evidence="5 6">DSM 16268</strain>
    </source>
</reference>
<dbReference type="PRINTS" id="PR00033">
    <property type="entry name" value="HTHASNC"/>
</dbReference>
<organism evidence="5 6">
    <name type="scientific">Prosthecomicrobium pneumaticum</name>
    <dbReference type="NCBI Taxonomy" id="81895"/>
    <lineage>
        <taxon>Bacteria</taxon>
        <taxon>Pseudomonadati</taxon>
        <taxon>Pseudomonadota</taxon>
        <taxon>Alphaproteobacteria</taxon>
        <taxon>Hyphomicrobiales</taxon>
        <taxon>Kaistiaceae</taxon>
        <taxon>Prosthecomicrobium</taxon>
    </lineage>
</organism>
<dbReference type="InterPro" id="IPR019887">
    <property type="entry name" value="Tscrpt_reg_AsnC/Lrp_C"/>
</dbReference>